<evidence type="ECO:0000256" key="1">
    <source>
        <dbReference type="ARBA" id="ARBA00038283"/>
    </source>
</evidence>
<dbReference type="OrthoDB" id="9122127at2"/>
<dbReference type="Proteomes" id="UP000247152">
    <property type="component" value="Unassembled WGS sequence"/>
</dbReference>
<keyword evidence="6" id="KW-1185">Reference proteome</keyword>
<protein>
    <submittedName>
        <fullName evidence="3">RepA protein</fullName>
    </submittedName>
    <submittedName>
        <fullName evidence="4">RepB family plasmid replication initiator protein</fullName>
    </submittedName>
</protein>
<dbReference type="GO" id="GO:0003887">
    <property type="term" value="F:DNA-directed DNA polymerase activity"/>
    <property type="evidence" value="ECO:0007669"/>
    <property type="project" value="InterPro"/>
</dbReference>
<comment type="similarity">
    <text evidence="1">Belongs to the initiator RepB protein family.</text>
</comment>
<dbReference type="Pfam" id="PF01051">
    <property type="entry name" value="Rep3_N"/>
    <property type="match status" value="1"/>
</dbReference>
<dbReference type="Proteomes" id="UP000287374">
    <property type="component" value="Unassembled WGS sequence"/>
</dbReference>
<name>A0A317TYL4_9GAMM</name>
<dbReference type="InterPro" id="IPR036390">
    <property type="entry name" value="WH_DNA-bd_sf"/>
</dbReference>
<evidence type="ECO:0000313" key="5">
    <source>
        <dbReference type="Proteomes" id="UP000247152"/>
    </source>
</evidence>
<feature type="domain" description="Initiator Rep protein WH1" evidence="2">
    <location>
        <begin position="13"/>
        <end position="156"/>
    </location>
</feature>
<dbReference type="InterPro" id="IPR000525">
    <property type="entry name" value="Initiator_Rep_WH1"/>
</dbReference>
<comment type="caution">
    <text evidence="3">The sequence shown here is derived from an EMBL/GenBank/DDBJ whole genome shotgun (WGS) entry which is preliminary data.</text>
</comment>
<evidence type="ECO:0000313" key="3">
    <source>
        <dbReference type="EMBL" id="PWY54733.1"/>
    </source>
</evidence>
<reference evidence="4 6" key="2">
    <citation type="submission" date="2018-12" db="EMBL/GenBank/DDBJ databases">
        <title>Legionella sp,whole genome shotgun sequence.</title>
        <authorList>
            <person name="Wu H."/>
        </authorList>
    </citation>
    <scope>NUCLEOTIDE SEQUENCE [LARGE SCALE GENOMIC DNA]</scope>
    <source>
        <strain evidence="6">km489</strain>
        <strain evidence="4">Km489</strain>
    </source>
</reference>
<evidence type="ECO:0000313" key="4">
    <source>
        <dbReference type="EMBL" id="RUR20808.1"/>
    </source>
</evidence>
<gene>
    <name evidence="3" type="ORF">DGG96_15250</name>
    <name evidence="4" type="ORF">ELY20_14185</name>
</gene>
<evidence type="ECO:0000313" key="6">
    <source>
        <dbReference type="Proteomes" id="UP000287374"/>
    </source>
</evidence>
<accession>A0A317TYL4</accession>
<dbReference type="RefSeq" id="WP_110143514.1">
    <property type="nucleotide sequence ID" value="NZ_QHJG01000028.1"/>
</dbReference>
<evidence type="ECO:0000259" key="2">
    <source>
        <dbReference type="Pfam" id="PF01051"/>
    </source>
</evidence>
<sequence length="420" mass="49514">MTITTINKEKFELKKHIATIHCHGKITLLQRKIANALLFHAYHNLMTQDDHVIQISELTKLVGFDSNDHRKVKDALLKLLSTVIEWNVIDELSEDSETWNASSIISDVSIRGSICRYSYSNKMRKLLYHPVRYGKIDLNIQTKFQSSYGLTLYENCNRYKSIGNTPWFDLETFRKLMGVEDGLYKIFRDLNHRVIKKAVDEVNQYTLMSVEPEFRKLNRQVVSIRFLIRNKQQQNAILGQDTFNDLVEKLKQKFGFSSKQVDEVLKQFDKSYIEEKINLITSSEPYKNGAIRNLSKYLMAALKDDYQSPVSSKEHIVNPKKDEIASKKNIEEYDLFKRKHIETMFNNLSEFEKNNVVQQFQAKIKKTVYYSLFEKNGMENVLIRDRFYLFLKEVMQNTEMPSIEMFLQQKEELNMEEVVE</sequence>
<dbReference type="GO" id="GO:0006270">
    <property type="term" value="P:DNA replication initiation"/>
    <property type="evidence" value="ECO:0007669"/>
    <property type="project" value="InterPro"/>
</dbReference>
<dbReference type="Pfam" id="PF21205">
    <property type="entry name" value="Rep3_C"/>
    <property type="match status" value="1"/>
</dbReference>
<dbReference type="EMBL" id="QHJG01000028">
    <property type="protein sequence ID" value="PWY54733.1"/>
    <property type="molecule type" value="Genomic_DNA"/>
</dbReference>
<dbReference type="Gene3D" id="1.10.10.10">
    <property type="entry name" value="Winged helix-like DNA-binding domain superfamily/Winged helix DNA-binding domain"/>
    <property type="match status" value="1"/>
</dbReference>
<dbReference type="EMBL" id="RZGX01000022">
    <property type="protein sequence ID" value="RUR20808.1"/>
    <property type="molecule type" value="Genomic_DNA"/>
</dbReference>
<dbReference type="InterPro" id="IPR036388">
    <property type="entry name" value="WH-like_DNA-bd_sf"/>
</dbReference>
<dbReference type="AlphaFoldDB" id="A0A317TYL4"/>
<organism evidence="3 5">
    <name type="scientific">Legionella qingyii</name>
    <dbReference type="NCBI Taxonomy" id="2184757"/>
    <lineage>
        <taxon>Bacteria</taxon>
        <taxon>Pseudomonadati</taxon>
        <taxon>Pseudomonadota</taxon>
        <taxon>Gammaproteobacteria</taxon>
        <taxon>Legionellales</taxon>
        <taxon>Legionellaceae</taxon>
        <taxon>Legionella</taxon>
    </lineage>
</organism>
<proteinExistence type="inferred from homology"/>
<dbReference type="SUPFAM" id="SSF46785">
    <property type="entry name" value="Winged helix' DNA-binding domain"/>
    <property type="match status" value="1"/>
</dbReference>
<reference evidence="3 5" key="1">
    <citation type="submission" date="2018-05" db="EMBL/GenBank/DDBJ databases">
        <title>Legionella qingyii sp.nov., whole genome shotgun sequence.</title>
        <authorList>
            <person name="Wu H."/>
            <person name="Zhu Q."/>
            <person name="Hu C."/>
        </authorList>
    </citation>
    <scope>NUCLEOTIDE SEQUENCE [LARGE SCALE GENOMIC DNA]</scope>
    <source>
        <strain evidence="3 5">HEB18</strain>
    </source>
</reference>